<dbReference type="PRINTS" id="PR00109">
    <property type="entry name" value="TYRKINASE"/>
</dbReference>
<dbReference type="Pfam" id="PF08238">
    <property type="entry name" value="Sel1"/>
    <property type="match status" value="8"/>
</dbReference>
<reference evidence="3" key="1">
    <citation type="submission" date="2019-10" db="EMBL/GenBank/DDBJ databases">
        <title>Conservation and host-specific expression of non-tandemly repeated heterogenous ribosome RNA gene in arbuscular mycorrhizal fungi.</title>
        <authorList>
            <person name="Maeda T."/>
            <person name="Kobayashi Y."/>
            <person name="Nakagawa T."/>
            <person name="Ezawa T."/>
            <person name="Yamaguchi K."/>
            <person name="Bino T."/>
            <person name="Nishimoto Y."/>
            <person name="Shigenobu S."/>
            <person name="Kawaguchi M."/>
        </authorList>
    </citation>
    <scope>NUCLEOTIDE SEQUENCE</scope>
    <source>
        <strain evidence="3">HR1</strain>
    </source>
</reference>
<dbReference type="InterPro" id="IPR011990">
    <property type="entry name" value="TPR-like_helical_dom_sf"/>
</dbReference>
<dbReference type="GO" id="GO:0005524">
    <property type="term" value="F:ATP binding"/>
    <property type="evidence" value="ECO:0007669"/>
    <property type="project" value="UniProtKB-UniRule"/>
</dbReference>
<organism evidence="3 4">
    <name type="scientific">Rhizophagus clarus</name>
    <dbReference type="NCBI Taxonomy" id="94130"/>
    <lineage>
        <taxon>Eukaryota</taxon>
        <taxon>Fungi</taxon>
        <taxon>Fungi incertae sedis</taxon>
        <taxon>Mucoromycota</taxon>
        <taxon>Glomeromycotina</taxon>
        <taxon>Glomeromycetes</taxon>
        <taxon>Glomerales</taxon>
        <taxon>Glomeraceae</taxon>
        <taxon>Rhizophagus</taxon>
    </lineage>
</organism>
<evidence type="ECO:0000313" key="4">
    <source>
        <dbReference type="Proteomes" id="UP000615446"/>
    </source>
</evidence>
<evidence type="ECO:0000256" key="1">
    <source>
        <dbReference type="PROSITE-ProRule" id="PRU10141"/>
    </source>
</evidence>
<dbReference type="EMBL" id="BLAL01000197">
    <property type="protein sequence ID" value="GES90927.1"/>
    <property type="molecule type" value="Genomic_DNA"/>
</dbReference>
<evidence type="ECO:0000259" key="2">
    <source>
        <dbReference type="PROSITE" id="PS50011"/>
    </source>
</evidence>
<dbReference type="AlphaFoldDB" id="A0A8H3LLR2"/>
<dbReference type="InterPro" id="IPR006597">
    <property type="entry name" value="Sel1-like"/>
</dbReference>
<dbReference type="PROSITE" id="PS50011">
    <property type="entry name" value="PROTEIN_KINASE_DOM"/>
    <property type="match status" value="1"/>
</dbReference>
<feature type="domain" description="Protein kinase" evidence="2">
    <location>
        <begin position="37"/>
        <end position="309"/>
    </location>
</feature>
<comment type="caution">
    <text evidence="3">The sequence shown here is derived from an EMBL/GenBank/DDBJ whole genome shotgun (WGS) entry which is preliminary data.</text>
</comment>
<keyword evidence="1" id="KW-0067">ATP-binding</keyword>
<dbReference type="Gene3D" id="1.10.510.10">
    <property type="entry name" value="Transferase(Phosphotransferase) domain 1"/>
    <property type="match status" value="1"/>
</dbReference>
<dbReference type="OrthoDB" id="4062651at2759"/>
<proteinExistence type="predicted"/>
<dbReference type="SUPFAM" id="SSF56112">
    <property type="entry name" value="Protein kinase-like (PK-like)"/>
    <property type="match status" value="1"/>
</dbReference>
<dbReference type="Proteomes" id="UP000615446">
    <property type="component" value="Unassembled WGS sequence"/>
</dbReference>
<dbReference type="Gene3D" id="1.25.40.10">
    <property type="entry name" value="Tetratricopeptide repeat domain"/>
    <property type="match status" value="1"/>
</dbReference>
<name>A0A8H3LLR2_9GLOM</name>
<dbReference type="InterPro" id="IPR017441">
    <property type="entry name" value="Protein_kinase_ATP_BS"/>
</dbReference>
<dbReference type="SMART" id="SM00671">
    <property type="entry name" value="SEL1"/>
    <property type="match status" value="8"/>
</dbReference>
<accession>A0A8H3LLR2</accession>
<dbReference type="Pfam" id="PF07714">
    <property type="entry name" value="PK_Tyr_Ser-Thr"/>
    <property type="match status" value="1"/>
</dbReference>
<gene>
    <name evidence="3" type="ORF">RCL2_001775700</name>
</gene>
<dbReference type="PANTHER" id="PTHR43628">
    <property type="entry name" value="ACTIVATOR OF C KINASE PROTEIN 1-RELATED"/>
    <property type="match status" value="1"/>
</dbReference>
<dbReference type="InterPro" id="IPR011009">
    <property type="entry name" value="Kinase-like_dom_sf"/>
</dbReference>
<feature type="binding site" evidence="1">
    <location>
        <position position="66"/>
    </location>
    <ligand>
        <name>ATP</name>
        <dbReference type="ChEBI" id="CHEBI:30616"/>
    </ligand>
</feature>
<keyword evidence="3" id="KW-0418">Kinase</keyword>
<dbReference type="InterPro" id="IPR001245">
    <property type="entry name" value="Ser-Thr/Tyr_kinase_cat_dom"/>
</dbReference>
<protein>
    <submittedName>
        <fullName evidence="3">Kinase-like domain-containing protein</fullName>
    </submittedName>
</protein>
<dbReference type="GO" id="GO:0004672">
    <property type="term" value="F:protein kinase activity"/>
    <property type="evidence" value="ECO:0007669"/>
    <property type="project" value="InterPro"/>
</dbReference>
<dbReference type="PROSITE" id="PS00107">
    <property type="entry name" value="PROTEIN_KINASE_ATP"/>
    <property type="match status" value="1"/>
</dbReference>
<dbReference type="InterPro" id="IPR052945">
    <property type="entry name" value="Mitotic_Regulator"/>
</dbReference>
<keyword evidence="1" id="KW-0547">Nucleotide-binding</keyword>
<dbReference type="SUPFAM" id="SSF81901">
    <property type="entry name" value="HCP-like"/>
    <property type="match status" value="2"/>
</dbReference>
<dbReference type="PANTHER" id="PTHR43628:SF1">
    <property type="entry name" value="CHITIN SYNTHASE REGULATORY FACTOR 2-RELATED"/>
    <property type="match status" value="1"/>
</dbReference>
<evidence type="ECO:0000313" key="3">
    <source>
        <dbReference type="EMBL" id="GES90927.1"/>
    </source>
</evidence>
<sequence>MSKNIELNATGISNEWVNWIEEAITKNYFKYYEFKHFSNIQELGSGGFGKVYRANWKNSDKYFALKSFFNLNNVTVKEIVNELKLQREVDFHENIIRFCGITTSDQEIQNDSPKKYLLVMEYADGGTLREYLKEHFDNLTWDKKLTLAFQLAHAVSCLHDEGIVHRDLHSNNVLVHQDTIKLADFGLSKRIEESSNLHSKLFGVIPYIDPKLFIKRRNNNNQRQLYSLNEKSDIYSIGILMWEISSGEPPFCNEPYDVSLAMEILQGLRESPVPNTPEDYVKIYTDCWDGEPDNRPTINQVITELKAIIANYSSTSIQMSNKQLINGSTIEISKDISDNSLHGELSQVMNNLDKMNTNEIMESISPNNQITNKTIENNLAILADEIIRDILYSPGHNTATGRLSCDFGKYWDKKNLTPQEIFNWLLNNQNNSNHVVLLGNFYYLGIGTNRSRQKAFQLFQKAANLANNIAQYSLGFCYLYGYGVDKDYNKSFQFYKKSAEGEYSEGINGLGNCYFNGIGTKTNKQKAFKLYQKAANLGSNIAQCSLCYCYQYGFGVNKDCNKAFKLYEELVEEGYSEGINGLGNYYFVGIGTSVDKQKAFELFQKAANLGSSTAQYNLGYCYQHGHGTDIDNSKAFELYQKAANLGNISGIYYLGYCYEHGIGADANKQKAFEFYQKAGKLGCSIAQYNLAIMFETGDGTMKDINKAFYWYKKSAKQGNEDAQIRLKNIKNTKMNNSCKIN</sequence>
<dbReference type="InterPro" id="IPR000719">
    <property type="entry name" value="Prot_kinase_dom"/>
</dbReference>
<keyword evidence="3" id="KW-0808">Transferase</keyword>